<keyword evidence="1" id="KW-0472">Membrane</keyword>
<gene>
    <name evidence="2" type="primary">mnhG</name>
    <name evidence="2" type="ORF">PUV54_03380</name>
</gene>
<dbReference type="InterPro" id="IPR005133">
    <property type="entry name" value="PhaG_MnhG_YufB"/>
</dbReference>
<feature type="transmembrane region" description="Helical" evidence="1">
    <location>
        <begin position="43"/>
        <end position="63"/>
    </location>
</feature>
<dbReference type="PANTHER" id="PTHR34703:SF1">
    <property type="entry name" value="ANTIPORTER SUBUNIT MNHG2-RELATED"/>
    <property type="match status" value="1"/>
</dbReference>
<organism evidence="2 3">
    <name type="scientific">Hyphococcus flavus</name>
    <dbReference type="NCBI Taxonomy" id="1866326"/>
    <lineage>
        <taxon>Bacteria</taxon>
        <taxon>Pseudomonadati</taxon>
        <taxon>Pseudomonadota</taxon>
        <taxon>Alphaproteobacteria</taxon>
        <taxon>Parvularculales</taxon>
        <taxon>Parvularculaceae</taxon>
        <taxon>Hyphococcus</taxon>
    </lineage>
</organism>
<dbReference type="KEGG" id="hfl:PUV54_03380"/>
<protein>
    <submittedName>
        <fullName evidence="2">Monovalent cation/H(+) antiporter subunit G</fullName>
    </submittedName>
</protein>
<dbReference type="NCBIfam" id="TIGR01300">
    <property type="entry name" value="CPA3_mnhG_phaG"/>
    <property type="match status" value="1"/>
</dbReference>
<feature type="transmembrane region" description="Helical" evidence="1">
    <location>
        <begin position="12"/>
        <end position="31"/>
    </location>
</feature>
<dbReference type="PANTHER" id="PTHR34703">
    <property type="entry name" value="ANTIPORTER SUBUNIT MNHG2-RELATED"/>
    <property type="match status" value="1"/>
</dbReference>
<feature type="transmembrane region" description="Helical" evidence="1">
    <location>
        <begin position="75"/>
        <end position="98"/>
    </location>
</feature>
<dbReference type="EMBL" id="CP118166">
    <property type="protein sequence ID" value="WDI32234.1"/>
    <property type="molecule type" value="Genomic_DNA"/>
</dbReference>
<dbReference type="GO" id="GO:0015385">
    <property type="term" value="F:sodium:proton antiporter activity"/>
    <property type="evidence" value="ECO:0007669"/>
    <property type="project" value="TreeGrafter"/>
</dbReference>
<keyword evidence="1" id="KW-1133">Transmembrane helix</keyword>
<evidence type="ECO:0000313" key="3">
    <source>
        <dbReference type="Proteomes" id="UP001214043"/>
    </source>
</evidence>
<accession>A0AAF0CGD3</accession>
<evidence type="ECO:0000256" key="1">
    <source>
        <dbReference type="SAM" id="Phobius"/>
    </source>
</evidence>
<dbReference type="Proteomes" id="UP001214043">
    <property type="component" value="Chromosome"/>
</dbReference>
<evidence type="ECO:0000313" key="2">
    <source>
        <dbReference type="EMBL" id="WDI32234.1"/>
    </source>
</evidence>
<dbReference type="Pfam" id="PF03334">
    <property type="entry name" value="PhaG_MnhG_YufB"/>
    <property type="match status" value="1"/>
</dbReference>
<keyword evidence="1" id="KW-0812">Transmembrane</keyword>
<proteinExistence type="predicted"/>
<sequence length="117" mass="12491">MIDFYIVRDIVSWALMITGGIAIVSGAIGLVRFPDFFSRIHAAGVTDTGGAELIIIGMMLQATGYPGGWLLVAKLAFIGAFLFLTSPVATHAIAHAAWMTGFKPMQGKDLRYDGDGK</sequence>
<dbReference type="AlphaFoldDB" id="A0AAF0CGD3"/>
<keyword evidence="3" id="KW-1185">Reference proteome</keyword>
<reference evidence="2" key="1">
    <citation type="submission" date="2023-02" db="EMBL/GenBank/DDBJ databases">
        <title>Genome sequence of Hyphococcus flavus.</title>
        <authorList>
            <person name="Rong J.-C."/>
            <person name="Zhao Q."/>
            <person name="Yi M."/>
            <person name="Wu J.-Y."/>
        </authorList>
    </citation>
    <scope>NUCLEOTIDE SEQUENCE</scope>
    <source>
        <strain evidence="2">MCCC 1K03223</strain>
    </source>
</reference>
<dbReference type="RefSeq" id="WP_274494150.1">
    <property type="nucleotide sequence ID" value="NZ_CP118166.1"/>
</dbReference>
<name>A0AAF0CGD3_9PROT</name>